<evidence type="ECO:0000256" key="8">
    <source>
        <dbReference type="PROSITE-ProRule" id="PRU00042"/>
    </source>
</evidence>
<feature type="domain" description="C2H2-type" evidence="10">
    <location>
        <begin position="263"/>
        <end position="292"/>
    </location>
</feature>
<reference evidence="11 12" key="1">
    <citation type="submission" date="2020-02" db="EMBL/GenBank/DDBJ databases">
        <authorList>
            <person name="Ma Q."/>
            <person name="Huang Y."/>
            <person name="Song X."/>
            <person name="Pei D."/>
        </authorList>
    </citation>
    <scope>NUCLEOTIDE SEQUENCE [LARGE SCALE GENOMIC DNA]</scope>
    <source>
        <strain evidence="11">Sxm20200214</strain>
        <tissue evidence="11">Leaf</tissue>
    </source>
</reference>
<dbReference type="GO" id="GO:0008270">
    <property type="term" value="F:zinc ion binding"/>
    <property type="evidence" value="ECO:0007669"/>
    <property type="project" value="UniProtKB-KW"/>
</dbReference>
<dbReference type="AlphaFoldDB" id="A0A8X7R551"/>
<dbReference type="OrthoDB" id="427030at2759"/>
<feature type="region of interest" description="Disordered" evidence="9">
    <location>
        <begin position="317"/>
        <end position="343"/>
    </location>
</feature>
<dbReference type="PROSITE" id="PS00028">
    <property type="entry name" value="ZINC_FINGER_C2H2_1"/>
    <property type="match status" value="9"/>
</dbReference>
<feature type="domain" description="C2H2-type" evidence="10">
    <location>
        <begin position="440"/>
        <end position="470"/>
    </location>
</feature>
<keyword evidence="5" id="KW-0805">Transcription regulation</keyword>
<evidence type="ECO:0000313" key="11">
    <source>
        <dbReference type="EMBL" id="KAG2281577.1"/>
    </source>
</evidence>
<dbReference type="PROSITE" id="PS50157">
    <property type="entry name" value="ZINC_FINGER_C2H2_2"/>
    <property type="match status" value="7"/>
</dbReference>
<gene>
    <name evidence="11" type="ORF">Bca52824_052797</name>
</gene>
<dbReference type="Proteomes" id="UP000886595">
    <property type="component" value="Unassembled WGS sequence"/>
</dbReference>
<keyword evidence="4" id="KW-0862">Zinc</keyword>
<dbReference type="InterPro" id="IPR013087">
    <property type="entry name" value="Znf_C2H2_type"/>
</dbReference>
<dbReference type="GO" id="GO:0003700">
    <property type="term" value="F:DNA-binding transcription factor activity"/>
    <property type="evidence" value="ECO:0007669"/>
    <property type="project" value="TreeGrafter"/>
</dbReference>
<accession>A0A8X7R551</accession>
<dbReference type="SUPFAM" id="SSF57667">
    <property type="entry name" value="beta-beta-alpha zinc fingers"/>
    <property type="match status" value="4"/>
</dbReference>
<sequence length="547" mass="61776">MPEEAANVDAKPSKPKDIRHYLCQYCGISRSKKYLITSHINSHHKVEVEMERDEEAWEADEEDVSGKHTCQACGAEFKKPAHLKQHMQSHSLEAGRPPEKLLLVCLRHAKVIGGRIISIGIFLPIKGSYSSAQWGIARVSSQYMATSRHVKKFHRKDDTANGDSNKEITGNGDPHPSECSTGQKKLVCKEKGCGKAFKYPSQLQKHQDSHGKVEVEMERDEEAWEADEEDVSGKHTCQACGAEFKKPAHLKQHMQSHSLERPFACYVNDCTSSYRRKDHLNRHLLTHKGKLFKCPVGNCKSEFSVHGNIGRHVKKFHRKDDTANGDSNKEITGNGDPHPSECSTGQKKLVCKEKGCGKAFKYPSQLQKHQDSHVKLDSVEAFCSEPGCMKYFTNEECLKAHIRSSHQHINCEICGSKHLKKNIKRHLRTHEEDSSSPGEFKCEVEGCSSTFSKASNLQKHLKAVHEDIRPFVCGFSGCAKRFAYKHVRNNHEKSGSHIYTCGDFVEADEDFTSRPRGGVKRKHVTAEVLIRKRVMPPQFDSQEHETC</sequence>
<keyword evidence="12" id="KW-1185">Reference proteome</keyword>
<dbReference type="EMBL" id="JAAMPC010000011">
    <property type="protein sequence ID" value="KAG2281577.1"/>
    <property type="molecule type" value="Genomic_DNA"/>
</dbReference>
<evidence type="ECO:0000256" key="3">
    <source>
        <dbReference type="ARBA" id="ARBA00022771"/>
    </source>
</evidence>
<organism evidence="11 12">
    <name type="scientific">Brassica carinata</name>
    <name type="common">Ethiopian mustard</name>
    <name type="synonym">Abyssinian cabbage</name>
    <dbReference type="NCBI Taxonomy" id="52824"/>
    <lineage>
        <taxon>Eukaryota</taxon>
        <taxon>Viridiplantae</taxon>
        <taxon>Streptophyta</taxon>
        <taxon>Embryophyta</taxon>
        <taxon>Tracheophyta</taxon>
        <taxon>Spermatophyta</taxon>
        <taxon>Magnoliopsida</taxon>
        <taxon>eudicotyledons</taxon>
        <taxon>Gunneridae</taxon>
        <taxon>Pentapetalae</taxon>
        <taxon>rosids</taxon>
        <taxon>malvids</taxon>
        <taxon>Brassicales</taxon>
        <taxon>Brassicaceae</taxon>
        <taxon>Brassiceae</taxon>
        <taxon>Brassica</taxon>
    </lineage>
</organism>
<comment type="caution">
    <text evidence="11">The sequence shown here is derived from an EMBL/GenBank/DDBJ whole genome shotgun (WGS) entry which is preliminary data.</text>
</comment>
<comment type="subcellular location">
    <subcellularLocation>
        <location evidence="1">Nucleus</location>
    </subcellularLocation>
</comment>
<proteinExistence type="predicted"/>
<dbReference type="GO" id="GO:0006357">
    <property type="term" value="P:regulation of transcription by RNA polymerase II"/>
    <property type="evidence" value="ECO:0007669"/>
    <property type="project" value="TreeGrafter"/>
</dbReference>
<dbReference type="PANTHER" id="PTHR46179">
    <property type="entry name" value="ZINC FINGER PROTEIN"/>
    <property type="match status" value="1"/>
</dbReference>
<name>A0A8X7R551_BRACI</name>
<evidence type="ECO:0000313" key="12">
    <source>
        <dbReference type="Proteomes" id="UP000886595"/>
    </source>
</evidence>
<dbReference type="Gene3D" id="3.30.160.60">
    <property type="entry name" value="Classic Zinc Finger"/>
    <property type="match status" value="6"/>
</dbReference>
<protein>
    <recommendedName>
        <fullName evidence="10">C2H2-type domain-containing protein</fullName>
    </recommendedName>
</protein>
<dbReference type="GO" id="GO:0080084">
    <property type="term" value="F:5S rDNA binding"/>
    <property type="evidence" value="ECO:0007669"/>
    <property type="project" value="TreeGrafter"/>
</dbReference>
<dbReference type="Pfam" id="PF00096">
    <property type="entry name" value="zf-C2H2"/>
    <property type="match status" value="5"/>
</dbReference>
<feature type="domain" description="C2H2-type" evidence="10">
    <location>
        <begin position="68"/>
        <end position="95"/>
    </location>
</feature>
<keyword evidence="3 8" id="KW-0863">Zinc-finger</keyword>
<evidence type="ECO:0000256" key="7">
    <source>
        <dbReference type="ARBA" id="ARBA00023242"/>
    </source>
</evidence>
<evidence type="ECO:0000256" key="9">
    <source>
        <dbReference type="SAM" id="MobiDB-lite"/>
    </source>
</evidence>
<keyword evidence="7" id="KW-0539">Nucleus</keyword>
<feature type="domain" description="C2H2-type" evidence="10">
    <location>
        <begin position="186"/>
        <end position="210"/>
    </location>
</feature>
<keyword evidence="2" id="KW-0479">Metal-binding</keyword>
<evidence type="ECO:0000256" key="6">
    <source>
        <dbReference type="ARBA" id="ARBA00023163"/>
    </source>
</evidence>
<keyword evidence="6" id="KW-0804">Transcription</keyword>
<dbReference type="GO" id="GO:0005730">
    <property type="term" value="C:nucleolus"/>
    <property type="evidence" value="ECO:0007669"/>
    <property type="project" value="TreeGrafter"/>
</dbReference>
<evidence type="ECO:0000256" key="2">
    <source>
        <dbReference type="ARBA" id="ARBA00022723"/>
    </source>
</evidence>
<feature type="region of interest" description="Disordered" evidence="9">
    <location>
        <begin position="154"/>
        <end position="180"/>
    </location>
</feature>
<dbReference type="InterPro" id="IPR036236">
    <property type="entry name" value="Znf_C2H2_sf"/>
</dbReference>
<evidence type="ECO:0000256" key="1">
    <source>
        <dbReference type="ARBA" id="ARBA00004123"/>
    </source>
</evidence>
<evidence type="ECO:0000259" key="10">
    <source>
        <dbReference type="PROSITE" id="PS50157"/>
    </source>
</evidence>
<feature type="domain" description="C2H2-type" evidence="10">
    <location>
        <begin position="292"/>
        <end position="322"/>
    </location>
</feature>
<evidence type="ECO:0000256" key="4">
    <source>
        <dbReference type="ARBA" id="ARBA00022833"/>
    </source>
</evidence>
<evidence type="ECO:0000256" key="5">
    <source>
        <dbReference type="ARBA" id="ARBA00023015"/>
    </source>
</evidence>
<dbReference type="InterPro" id="IPR051061">
    <property type="entry name" value="Zinc_finger_trans_reg"/>
</dbReference>
<dbReference type="PANTHER" id="PTHR46179:SF13">
    <property type="entry name" value="C2H2-TYPE DOMAIN-CONTAINING PROTEIN"/>
    <property type="match status" value="1"/>
</dbReference>
<dbReference type="SMART" id="SM00355">
    <property type="entry name" value="ZnF_C2H2"/>
    <property type="match status" value="11"/>
</dbReference>
<feature type="domain" description="C2H2-type" evidence="10">
    <location>
        <begin position="349"/>
        <end position="378"/>
    </location>
</feature>
<feature type="domain" description="C2H2-type" evidence="10">
    <location>
        <begin position="235"/>
        <end position="262"/>
    </location>
</feature>